<reference evidence="1 2" key="1">
    <citation type="submission" date="2024-11" db="EMBL/GenBank/DDBJ databases">
        <authorList>
            <person name="Heng Y.C."/>
            <person name="Lim A.C.H."/>
            <person name="Lee J.K.Y."/>
            <person name="Kittelmann S."/>
        </authorList>
    </citation>
    <scope>NUCLEOTIDE SEQUENCE [LARGE SCALE GENOMIC DNA]</scope>
    <source>
        <strain evidence="1 2">WILCCON 0269</strain>
    </source>
</reference>
<name>A0ABW8SL28_9CLOT</name>
<sequence length="229" mass="26519">MNKIKVLYDVFNTLKEKEVFNGVVKLEAVKGKTKIISFVNEFLKNNTNGEAKVKTNSEINIDGNTAKCDSSREFNMKDFSNHNFCDAHHYHHGMHHMQGHGHNFHHGLKSKLDKITFMFSILNNLKAEEKDAKSILTIDLKEILKEVKDMKAKFHKDLGKDGLDEFHKKFHKEHEHEHHKYHKLIKELLSSEYKDAALNIIINKNNEVEKVEITANGETNVNASVNFVW</sequence>
<keyword evidence="2" id="KW-1185">Reference proteome</keyword>
<accession>A0ABW8SL28</accession>
<evidence type="ECO:0000313" key="1">
    <source>
        <dbReference type="EMBL" id="MFL0196720.1"/>
    </source>
</evidence>
<gene>
    <name evidence="1" type="ORF">ACJDU8_14315</name>
</gene>
<dbReference type="RefSeq" id="WP_406792828.1">
    <property type="nucleotide sequence ID" value="NZ_JBJHZX010000021.1"/>
</dbReference>
<dbReference type="EMBL" id="JBJHZX010000021">
    <property type="protein sequence ID" value="MFL0196720.1"/>
    <property type="molecule type" value="Genomic_DNA"/>
</dbReference>
<protein>
    <submittedName>
        <fullName evidence="1">Uncharacterized protein</fullName>
    </submittedName>
</protein>
<evidence type="ECO:0000313" key="2">
    <source>
        <dbReference type="Proteomes" id="UP001623660"/>
    </source>
</evidence>
<dbReference type="Proteomes" id="UP001623660">
    <property type="component" value="Unassembled WGS sequence"/>
</dbReference>
<proteinExistence type="predicted"/>
<organism evidence="1 2">
    <name type="scientific">Candidatus Clostridium eludens</name>
    <dbReference type="NCBI Taxonomy" id="3381663"/>
    <lineage>
        <taxon>Bacteria</taxon>
        <taxon>Bacillati</taxon>
        <taxon>Bacillota</taxon>
        <taxon>Clostridia</taxon>
        <taxon>Eubacteriales</taxon>
        <taxon>Clostridiaceae</taxon>
        <taxon>Clostridium</taxon>
    </lineage>
</organism>
<comment type="caution">
    <text evidence="1">The sequence shown here is derived from an EMBL/GenBank/DDBJ whole genome shotgun (WGS) entry which is preliminary data.</text>
</comment>